<dbReference type="InterPro" id="IPR000387">
    <property type="entry name" value="Tyr_Pase_dom"/>
</dbReference>
<proteinExistence type="predicted"/>
<dbReference type="SMART" id="SM00194">
    <property type="entry name" value="PTPc"/>
    <property type="match status" value="1"/>
</dbReference>
<organism evidence="4 5">
    <name type="scientific">Acropora cervicornis</name>
    <name type="common">Staghorn coral</name>
    <dbReference type="NCBI Taxonomy" id="6130"/>
    <lineage>
        <taxon>Eukaryota</taxon>
        <taxon>Metazoa</taxon>
        <taxon>Cnidaria</taxon>
        <taxon>Anthozoa</taxon>
        <taxon>Hexacorallia</taxon>
        <taxon>Scleractinia</taxon>
        <taxon>Astrocoeniina</taxon>
        <taxon>Acroporidae</taxon>
        <taxon>Acropora</taxon>
    </lineage>
</organism>
<dbReference type="PROSITE" id="PS50055">
    <property type="entry name" value="TYR_PHOSPHATASE_PTP"/>
    <property type="match status" value="1"/>
</dbReference>
<evidence type="ECO:0000259" key="3">
    <source>
        <dbReference type="PROSITE" id="PS50191"/>
    </source>
</evidence>
<dbReference type="Pfam" id="PF00650">
    <property type="entry name" value="CRAL_TRIO"/>
    <property type="match status" value="1"/>
</dbReference>
<dbReference type="PRINTS" id="PR00700">
    <property type="entry name" value="PRTYPHPHTASE"/>
</dbReference>
<name>A0AAD9UWU7_ACRCE</name>
<evidence type="ECO:0000259" key="1">
    <source>
        <dbReference type="PROSITE" id="PS50055"/>
    </source>
</evidence>
<feature type="domain" description="Tyrosine specific protein phosphatases" evidence="2">
    <location>
        <begin position="510"/>
        <end position="586"/>
    </location>
</feature>
<evidence type="ECO:0000313" key="5">
    <source>
        <dbReference type="Proteomes" id="UP001249851"/>
    </source>
</evidence>
<keyword evidence="5" id="KW-1185">Reference proteome</keyword>
<dbReference type="PROSITE" id="PS50056">
    <property type="entry name" value="TYR_PHOSPHATASE_2"/>
    <property type="match status" value="1"/>
</dbReference>
<feature type="domain" description="Tyrosine-protein phosphatase" evidence="1">
    <location>
        <begin position="312"/>
        <end position="595"/>
    </location>
</feature>
<dbReference type="PANTHER" id="PTHR19134:SF534">
    <property type="entry name" value="LD27988P"/>
    <property type="match status" value="1"/>
</dbReference>
<dbReference type="PANTHER" id="PTHR19134">
    <property type="entry name" value="RECEPTOR-TYPE TYROSINE-PROTEIN PHOSPHATASE"/>
    <property type="match status" value="1"/>
</dbReference>
<gene>
    <name evidence="4" type="ORF">P5673_025834</name>
</gene>
<sequence length="628" mass="71116">MAEIGEIVRSEKEQEAIAVFLAVVNKDRQENGLSPVGTSKALMFLMAKKFNAQRAINLYKRYQSERRLYYFQEIAPYEEPLRSELLGGKFTILNARDPGGAAIAVFSARLHFPAATSHKTVIQGIVFQLDECLKSKETQKNGLVLVYDMTGSGYHNFDYSLARKIINLLKGGYPARLKNVFVISPPLWFKAVLAIFLNFLQDKLKQRIEVVPKEMLPQRLPVSSIPQRLGGTLKVDHLAWLNTCLASFSERESESANCNGNNDSERGERFAGKISRKDASSVLGENDGLSNEGSLSAMEFLERMMTLKKEGIQNEFIELRKHAGSENFLSAKLPENAKKNRYVDVPCLEESRVKLLELGKDLVSLAIQRPFHGKWNTNYIHANFMDGYKHPKAYIATQGPLPHTQGDFWQMAWEQQVYVIVMVTRCIERSRMKCIRYWPENCETQEFSTVDVTHQETLEFEDHVERTFSLKHRKSGKTRRIRHFQMTSWPDFGVPSSAESCLHVIGLVREAQADAVQSLGSEWTGHPKGPPIIIHCSAGIGRTGTFCTIDVNVDRLADIGKCEVFNTVKQFRAQRALTIQTAEQYEFCYVAILEHALNTPSASAEEKEAIRDFLAGWKTQARKFSDAD</sequence>
<dbReference type="InterPro" id="IPR050348">
    <property type="entry name" value="Protein-Tyr_Phosphatase"/>
</dbReference>
<evidence type="ECO:0000259" key="2">
    <source>
        <dbReference type="PROSITE" id="PS50056"/>
    </source>
</evidence>
<dbReference type="PROSITE" id="PS00383">
    <property type="entry name" value="TYR_PHOSPHATASE_1"/>
    <property type="match status" value="1"/>
</dbReference>
<dbReference type="GO" id="GO:0004725">
    <property type="term" value="F:protein tyrosine phosphatase activity"/>
    <property type="evidence" value="ECO:0007669"/>
    <property type="project" value="InterPro"/>
</dbReference>
<dbReference type="Pfam" id="PF00102">
    <property type="entry name" value="Y_phosphatase"/>
    <property type="match status" value="1"/>
</dbReference>
<dbReference type="InterPro" id="IPR003595">
    <property type="entry name" value="Tyr_Pase_cat"/>
</dbReference>
<dbReference type="SMART" id="SM00404">
    <property type="entry name" value="PTPc_motif"/>
    <property type="match status" value="1"/>
</dbReference>
<dbReference type="InterPro" id="IPR029021">
    <property type="entry name" value="Prot-tyrosine_phosphatase-like"/>
</dbReference>
<dbReference type="Gene3D" id="3.90.190.10">
    <property type="entry name" value="Protein tyrosine phosphatase superfamily"/>
    <property type="match status" value="1"/>
</dbReference>
<dbReference type="SUPFAM" id="SSF52087">
    <property type="entry name" value="CRAL/TRIO domain"/>
    <property type="match status" value="1"/>
</dbReference>
<evidence type="ECO:0000313" key="4">
    <source>
        <dbReference type="EMBL" id="KAK2552886.1"/>
    </source>
</evidence>
<dbReference type="AlphaFoldDB" id="A0AAD9UWU7"/>
<dbReference type="Proteomes" id="UP001249851">
    <property type="component" value="Unassembled WGS sequence"/>
</dbReference>
<dbReference type="PROSITE" id="PS50191">
    <property type="entry name" value="CRAL_TRIO"/>
    <property type="match status" value="1"/>
</dbReference>
<dbReference type="Gene3D" id="3.40.525.10">
    <property type="entry name" value="CRAL-TRIO lipid binding domain"/>
    <property type="match status" value="1"/>
</dbReference>
<reference evidence="4" key="1">
    <citation type="journal article" date="2023" name="G3 (Bethesda)">
        <title>Whole genome assembly and annotation of the endangered Caribbean coral Acropora cervicornis.</title>
        <authorList>
            <person name="Selwyn J.D."/>
            <person name="Vollmer S.V."/>
        </authorList>
    </citation>
    <scope>NUCLEOTIDE SEQUENCE</scope>
    <source>
        <strain evidence="4">K2</strain>
    </source>
</reference>
<dbReference type="CDD" id="cd00170">
    <property type="entry name" value="SEC14"/>
    <property type="match status" value="1"/>
</dbReference>
<dbReference type="InterPro" id="IPR000242">
    <property type="entry name" value="PTP_cat"/>
</dbReference>
<dbReference type="InterPro" id="IPR001251">
    <property type="entry name" value="CRAL-TRIO_dom"/>
</dbReference>
<feature type="domain" description="CRAL-TRIO" evidence="3">
    <location>
        <begin position="78"/>
        <end position="237"/>
    </location>
</feature>
<accession>A0AAD9UWU7</accession>
<protein>
    <submittedName>
        <fullName evidence="4">Tyrosine-protein phosphatase non-receptor type 9</fullName>
    </submittedName>
</protein>
<dbReference type="SUPFAM" id="SSF52799">
    <property type="entry name" value="(Phosphotyrosine protein) phosphatases II"/>
    <property type="match status" value="1"/>
</dbReference>
<dbReference type="InterPro" id="IPR036865">
    <property type="entry name" value="CRAL-TRIO_dom_sf"/>
</dbReference>
<dbReference type="FunFam" id="3.90.190.10:FF:000026">
    <property type="entry name" value="tyrosine-protein phosphatase non-receptor type 9"/>
    <property type="match status" value="1"/>
</dbReference>
<reference evidence="4" key="2">
    <citation type="journal article" date="2023" name="Science">
        <title>Genomic signatures of disease resistance in endangered staghorn corals.</title>
        <authorList>
            <person name="Vollmer S.V."/>
            <person name="Selwyn J.D."/>
            <person name="Despard B.A."/>
            <person name="Roesel C.L."/>
        </authorList>
    </citation>
    <scope>NUCLEOTIDE SEQUENCE</scope>
    <source>
        <strain evidence="4">K2</strain>
    </source>
</reference>
<comment type="caution">
    <text evidence="4">The sequence shown here is derived from an EMBL/GenBank/DDBJ whole genome shotgun (WGS) entry which is preliminary data.</text>
</comment>
<dbReference type="InterPro" id="IPR016130">
    <property type="entry name" value="Tyr_Pase_AS"/>
</dbReference>
<dbReference type="EMBL" id="JARQWQ010000082">
    <property type="protein sequence ID" value="KAK2552886.1"/>
    <property type="molecule type" value="Genomic_DNA"/>
</dbReference>
<dbReference type="SMART" id="SM00516">
    <property type="entry name" value="SEC14"/>
    <property type="match status" value="1"/>
</dbReference>